<accession>A0A5N5TL84</accession>
<evidence type="ECO:0000256" key="3">
    <source>
        <dbReference type="ARBA" id="ARBA00006218"/>
    </source>
</evidence>
<keyword evidence="4" id="KW-0256">Endoplasmic reticulum</keyword>
<keyword evidence="6" id="KW-0333">Golgi apparatus</keyword>
<comment type="subcellular location">
    <subcellularLocation>
        <location evidence="2">Endoplasmic reticulum</location>
    </subcellularLocation>
    <subcellularLocation>
        <location evidence="1">Golgi apparatus</location>
        <location evidence="1">cis-Golgi network</location>
    </subcellularLocation>
</comment>
<dbReference type="GO" id="GO:0007399">
    <property type="term" value="P:nervous system development"/>
    <property type="evidence" value="ECO:0007669"/>
    <property type="project" value="UniProtKB-KW"/>
</dbReference>
<evidence type="ECO:0000256" key="6">
    <source>
        <dbReference type="ARBA" id="ARBA00023034"/>
    </source>
</evidence>
<proteinExistence type="inferred from homology"/>
<gene>
    <name evidence="9" type="primary">TRAPPC6B</name>
    <name evidence="9" type="ORF">Anas_00645</name>
</gene>
<evidence type="ECO:0000256" key="4">
    <source>
        <dbReference type="ARBA" id="ARBA00022824"/>
    </source>
</evidence>
<dbReference type="Pfam" id="PF04051">
    <property type="entry name" value="TRAPP"/>
    <property type="match status" value="1"/>
</dbReference>
<dbReference type="GO" id="GO:0005801">
    <property type="term" value="C:cis-Golgi network"/>
    <property type="evidence" value="ECO:0007669"/>
    <property type="project" value="TreeGrafter"/>
</dbReference>
<evidence type="ECO:0000313" key="10">
    <source>
        <dbReference type="Proteomes" id="UP000326759"/>
    </source>
</evidence>
<dbReference type="PANTHER" id="PTHR12817:SF0">
    <property type="entry name" value="GEO08327P1"/>
    <property type="match status" value="1"/>
</dbReference>
<dbReference type="Gene3D" id="3.30.1380.20">
    <property type="entry name" value="Trafficking protein particle complex subunit 3"/>
    <property type="match status" value="1"/>
</dbReference>
<evidence type="ECO:0000256" key="1">
    <source>
        <dbReference type="ARBA" id="ARBA00004222"/>
    </source>
</evidence>
<dbReference type="GO" id="GO:0006888">
    <property type="term" value="P:endoplasmic reticulum to Golgi vesicle-mediated transport"/>
    <property type="evidence" value="ECO:0007669"/>
    <property type="project" value="TreeGrafter"/>
</dbReference>
<dbReference type="InterPro" id="IPR024096">
    <property type="entry name" value="NO_sig/Golgi_transp_ligand-bd"/>
</dbReference>
<dbReference type="CDD" id="cd14944">
    <property type="entry name" value="TRAPPC6A_Trs33"/>
    <property type="match status" value="1"/>
</dbReference>
<dbReference type="AlphaFoldDB" id="A0A5N5TL84"/>
<dbReference type="PANTHER" id="PTHR12817">
    <property type="entry name" value="TRAFFICKING PROTEIN PARTICLE COMPLEX SUBUNIT 6B"/>
    <property type="match status" value="1"/>
</dbReference>
<keyword evidence="10" id="KW-1185">Reference proteome</keyword>
<evidence type="ECO:0000313" key="9">
    <source>
        <dbReference type="EMBL" id="KAB7506928.1"/>
    </source>
</evidence>
<dbReference type="InterPro" id="IPR007194">
    <property type="entry name" value="TRAPP_component"/>
</dbReference>
<sequence length="155" mass="17882">MSAAEDVLFELLHMEIVKTFTDSKDKDDAASKLEYIGFTTGYRFVERATRETNRFKDELDIMKYICKVFWVSVFKKEIDNLRTNHQGVYVLNDNNFRFLTRISSGKQYLQYAPRFVTFTCGLIRGSLANLGINCVVTAEVSHLPACKFQVQVQRG</sequence>
<dbReference type="FunFam" id="3.30.1380.20:FF:000004">
    <property type="entry name" value="Trafficking protein particle complex subunit 6B"/>
    <property type="match status" value="1"/>
</dbReference>
<evidence type="ECO:0000256" key="2">
    <source>
        <dbReference type="ARBA" id="ARBA00004240"/>
    </source>
</evidence>
<organism evidence="9 10">
    <name type="scientific">Armadillidium nasatum</name>
    <dbReference type="NCBI Taxonomy" id="96803"/>
    <lineage>
        <taxon>Eukaryota</taxon>
        <taxon>Metazoa</taxon>
        <taxon>Ecdysozoa</taxon>
        <taxon>Arthropoda</taxon>
        <taxon>Crustacea</taxon>
        <taxon>Multicrustacea</taxon>
        <taxon>Malacostraca</taxon>
        <taxon>Eumalacostraca</taxon>
        <taxon>Peracarida</taxon>
        <taxon>Isopoda</taxon>
        <taxon>Oniscidea</taxon>
        <taxon>Crinocheta</taxon>
        <taxon>Armadillidiidae</taxon>
        <taxon>Armadillidium</taxon>
    </lineage>
</organism>
<dbReference type="Proteomes" id="UP000326759">
    <property type="component" value="Unassembled WGS sequence"/>
</dbReference>
<dbReference type="GO" id="GO:0005802">
    <property type="term" value="C:trans-Golgi network"/>
    <property type="evidence" value="ECO:0007669"/>
    <property type="project" value="TreeGrafter"/>
</dbReference>
<comment type="similarity">
    <text evidence="3">Belongs to the TRAPP small subunits family. BET3 subfamily.</text>
</comment>
<reference evidence="9 10" key="1">
    <citation type="journal article" date="2019" name="PLoS Biol.">
        <title>Sex chromosomes control vertical transmission of feminizing Wolbachia symbionts in an isopod.</title>
        <authorList>
            <person name="Becking T."/>
            <person name="Chebbi M.A."/>
            <person name="Giraud I."/>
            <person name="Moumen B."/>
            <person name="Laverre T."/>
            <person name="Caubet Y."/>
            <person name="Peccoud J."/>
            <person name="Gilbert C."/>
            <person name="Cordaux R."/>
        </authorList>
    </citation>
    <scope>NUCLEOTIDE SEQUENCE [LARGE SCALE GENOMIC DNA]</scope>
    <source>
        <strain evidence="9">ANa2</strain>
        <tissue evidence="9">Whole body excluding digestive tract and cuticle</tissue>
    </source>
</reference>
<comment type="function">
    <text evidence="7">Component of a transport protein particle (TRAPP) complex that may function in specific stages of inter-organelle traffic. Specifically involved in the early development of neural circuitry, likely by controlling the frequency and amplitude of intracellular calcium transients implicated in the regulation of neuron differentiation and survival.</text>
</comment>
<dbReference type="GO" id="GO:0005783">
    <property type="term" value="C:endoplasmic reticulum"/>
    <property type="evidence" value="ECO:0007669"/>
    <property type="project" value="UniProtKB-SubCell"/>
</dbReference>
<name>A0A5N5TL84_9CRUS</name>
<evidence type="ECO:0000256" key="5">
    <source>
        <dbReference type="ARBA" id="ARBA00022902"/>
    </source>
</evidence>
<dbReference type="SUPFAM" id="SSF111126">
    <property type="entry name" value="Ligand-binding domain in the NO signalling and Golgi transport"/>
    <property type="match status" value="1"/>
</dbReference>
<dbReference type="EMBL" id="SEYY01000585">
    <property type="protein sequence ID" value="KAB7506928.1"/>
    <property type="molecule type" value="Genomic_DNA"/>
</dbReference>
<protein>
    <recommendedName>
        <fullName evidence="8">Trafficking protein particle complex subunit 6B</fullName>
    </recommendedName>
</protein>
<dbReference type="GO" id="GO:0030008">
    <property type="term" value="C:TRAPP complex"/>
    <property type="evidence" value="ECO:0007669"/>
    <property type="project" value="TreeGrafter"/>
</dbReference>
<comment type="caution">
    <text evidence="9">The sequence shown here is derived from an EMBL/GenBank/DDBJ whole genome shotgun (WGS) entry which is preliminary data.</text>
</comment>
<keyword evidence="5" id="KW-0524">Neurogenesis</keyword>
<dbReference type="OrthoDB" id="941624at2759"/>
<evidence type="ECO:0000256" key="7">
    <source>
        <dbReference type="ARBA" id="ARBA00057720"/>
    </source>
</evidence>
<dbReference type="InterPro" id="IPR037992">
    <property type="entry name" value="TRAPPC6/Trs33"/>
</dbReference>
<evidence type="ECO:0000256" key="8">
    <source>
        <dbReference type="ARBA" id="ARBA00074542"/>
    </source>
</evidence>